<dbReference type="Proteomes" id="UP000283633">
    <property type="component" value="Unassembled WGS sequence"/>
</dbReference>
<evidence type="ECO:0000313" key="2">
    <source>
        <dbReference type="Proteomes" id="UP000283633"/>
    </source>
</evidence>
<name>A0A426D482_9LACO</name>
<dbReference type="RefSeq" id="WP_125073296.1">
    <property type="nucleotide sequence ID" value="NZ_QWZQ01000061.1"/>
</dbReference>
<sequence>MTTATQLLQQYTFEPVTTTTKFEQHTLAVQHQDRAIPFGHFKLRLKNIDSQQDYDLELKQRLQLTATSGFQLRSRLHGVRINHAHHAGKASYQVHATLVVKRTPKSDHDLQHAKVSADCLIPVSQHVAKTLPDQVPLYVFTDSHKLTINQTAMAKLFLKCVGNDALAFAS</sequence>
<reference evidence="1 2" key="1">
    <citation type="submission" date="2018-08" db="EMBL/GenBank/DDBJ databases">
        <title>Genome Lactobacillus garii FI11369.</title>
        <authorList>
            <person name="Diaz M."/>
            <person name="Narbad A."/>
        </authorList>
    </citation>
    <scope>NUCLEOTIDE SEQUENCE [LARGE SCALE GENOMIC DNA]</scope>
    <source>
        <strain evidence="1 2">FI11369</strain>
    </source>
</reference>
<proteinExistence type="predicted"/>
<evidence type="ECO:0000313" key="1">
    <source>
        <dbReference type="EMBL" id="RRK09378.1"/>
    </source>
</evidence>
<organism evidence="1 2">
    <name type="scientific">Lactiplantibacillus garii</name>
    <dbReference type="NCBI Taxonomy" id="2306423"/>
    <lineage>
        <taxon>Bacteria</taxon>
        <taxon>Bacillati</taxon>
        <taxon>Bacillota</taxon>
        <taxon>Bacilli</taxon>
        <taxon>Lactobacillales</taxon>
        <taxon>Lactobacillaceae</taxon>
        <taxon>Lactiplantibacillus</taxon>
    </lineage>
</organism>
<protein>
    <submittedName>
        <fullName evidence="1">Uncharacterized protein</fullName>
    </submittedName>
</protein>
<dbReference type="EMBL" id="QWZQ01000061">
    <property type="protein sequence ID" value="RRK09378.1"/>
    <property type="molecule type" value="Genomic_DNA"/>
</dbReference>
<dbReference type="AlphaFoldDB" id="A0A426D482"/>
<gene>
    <name evidence="1" type="ORF">D1831_13045</name>
</gene>
<comment type="caution">
    <text evidence="1">The sequence shown here is derived from an EMBL/GenBank/DDBJ whole genome shotgun (WGS) entry which is preliminary data.</text>
</comment>
<keyword evidence="2" id="KW-1185">Reference proteome</keyword>
<dbReference type="OrthoDB" id="2316817at2"/>
<accession>A0A426D482</accession>